<dbReference type="GO" id="GO:0003723">
    <property type="term" value="F:RNA binding"/>
    <property type="evidence" value="ECO:0007669"/>
    <property type="project" value="InterPro"/>
</dbReference>
<feature type="region of interest" description="Disordered" evidence="1">
    <location>
        <begin position="1"/>
        <end position="39"/>
    </location>
</feature>
<dbReference type="PROSITE" id="PS50921">
    <property type="entry name" value="ANTAR"/>
    <property type="match status" value="1"/>
</dbReference>
<evidence type="ECO:0000259" key="2">
    <source>
        <dbReference type="PROSITE" id="PS50921"/>
    </source>
</evidence>
<dbReference type="RefSeq" id="WP_210889052.1">
    <property type="nucleotide sequence ID" value="NZ_JAGPYQ010000001.1"/>
</dbReference>
<keyword evidence="4" id="KW-1185">Reference proteome</keyword>
<dbReference type="Gene3D" id="1.10.10.10">
    <property type="entry name" value="Winged helix-like DNA-binding domain superfamily/Winged helix DNA-binding domain"/>
    <property type="match status" value="1"/>
</dbReference>
<dbReference type="SMART" id="SM01012">
    <property type="entry name" value="ANTAR"/>
    <property type="match status" value="1"/>
</dbReference>
<proteinExistence type="predicted"/>
<dbReference type="InterPro" id="IPR005561">
    <property type="entry name" value="ANTAR"/>
</dbReference>
<evidence type="ECO:0000313" key="3">
    <source>
        <dbReference type="EMBL" id="MBQ0852848.1"/>
    </source>
</evidence>
<dbReference type="SUPFAM" id="SSF52172">
    <property type="entry name" value="CheY-like"/>
    <property type="match status" value="1"/>
</dbReference>
<accession>A0A940XZV1</accession>
<evidence type="ECO:0000313" key="4">
    <source>
        <dbReference type="Proteomes" id="UP000677413"/>
    </source>
</evidence>
<dbReference type="Proteomes" id="UP000677413">
    <property type="component" value="Unassembled WGS sequence"/>
</dbReference>
<protein>
    <submittedName>
        <fullName evidence="3">ANTAR domain-containing protein</fullName>
    </submittedName>
</protein>
<dbReference type="Pfam" id="PF03861">
    <property type="entry name" value="ANTAR"/>
    <property type="match status" value="1"/>
</dbReference>
<name>A0A940XZV1_9ACTN</name>
<organism evidence="3 4">
    <name type="scientific">Streptomyces liliiviolaceus</name>
    <dbReference type="NCBI Taxonomy" id="2823109"/>
    <lineage>
        <taxon>Bacteria</taxon>
        <taxon>Bacillati</taxon>
        <taxon>Actinomycetota</taxon>
        <taxon>Actinomycetes</taxon>
        <taxon>Kitasatosporales</taxon>
        <taxon>Streptomycetaceae</taxon>
        <taxon>Streptomyces</taxon>
    </lineage>
</organism>
<dbReference type="AlphaFoldDB" id="A0A940XZV1"/>
<dbReference type="InterPro" id="IPR011006">
    <property type="entry name" value="CheY-like_superfamily"/>
</dbReference>
<feature type="domain" description="ANTAR" evidence="2">
    <location>
        <begin position="39"/>
        <end position="100"/>
    </location>
</feature>
<dbReference type="InterPro" id="IPR036388">
    <property type="entry name" value="WH-like_DNA-bd_sf"/>
</dbReference>
<evidence type="ECO:0000256" key="1">
    <source>
        <dbReference type="SAM" id="MobiDB-lite"/>
    </source>
</evidence>
<feature type="compositionally biased region" description="Basic and acidic residues" evidence="1">
    <location>
        <begin position="9"/>
        <end position="27"/>
    </location>
</feature>
<reference evidence="3 4" key="1">
    <citation type="submission" date="2021-04" db="EMBL/GenBank/DDBJ databases">
        <authorList>
            <person name="Tang X."/>
            <person name="Zhou X."/>
            <person name="Chen X."/>
            <person name="Cernava T."/>
            <person name="Zhang C."/>
        </authorList>
    </citation>
    <scope>NUCLEOTIDE SEQUENCE [LARGE SCALE GENOMIC DNA]</scope>
    <source>
        <strain evidence="3 4">BH-SS-21</strain>
    </source>
</reference>
<gene>
    <name evidence="3" type="ORF">J8N05_32255</name>
</gene>
<comment type="caution">
    <text evidence="3">The sequence shown here is derived from an EMBL/GenBank/DDBJ whole genome shotgun (WGS) entry which is preliminary data.</text>
</comment>
<dbReference type="EMBL" id="JAGPYQ010000001">
    <property type="protein sequence ID" value="MBQ0852848.1"/>
    <property type="molecule type" value="Genomic_DNA"/>
</dbReference>
<sequence length="129" mass="14345">MRPSQRPGSRRDLAERPPHGAQREISREVGCTEGRMPTGEQLLAETEQLKKALERRPIVDMARGVLMAAWSCTAEEAWQILVHVSQHSNTKVHDVAKALIATTQGEPLPARVEEHLPAALARWRASRDG</sequence>